<accession>A0A8T0MRD8</accession>
<sequence length="558" mass="60840">MRIFFRVRLYLDGIPDHAWTPDIVERVIGSRCALQCINTDLVQGNDMRHIDLWAWTANPSDIPKRVCLVFTHRPSDKSSAPPSVFVVTRERNLQERWQQGIRYEVFLHIGLVEDYSAAATDLHGAVANSAAFTPIWRSYVWRYGLVDRAPAEARSRFPVRLPQPPRERGRDGRLREIGGKEQGGNSKSAKPWRHTAGQSCKEGSFVWPRNRNDNGDDSSDDYYAHPGQGGCGHVRQDREVVRRERTHSPRLRDIEFRGGRRRADQVGSQRRTPPLCTPTRANLGGFSPSLPNMQELRTKLQAELQALFKATADGLKHGMTALLGDKHDALIHGTMDYINKASLLAECLGIDGSTSPAPLHVVAGNVAWSVASESLIPAQRVFDRINAATVPTVTEVEQALRLMEIQVATATAATTAPELQLPLAVEGPAAGPSTPTGGESLSTMLGREGICLACNESTTPPHHCDTTAATGLSTPTAGLSTVATPPQVVPVTHGLQGTQANDVHGNDAVDSLFSTPAPAILQVLPGKPARQRRTFDMTNVRRSAKLAKKPAMPAVERA</sequence>
<reference evidence="2" key="1">
    <citation type="submission" date="2020-05" db="EMBL/GenBank/DDBJ databases">
        <title>WGS assembly of Panicum virgatum.</title>
        <authorList>
            <person name="Lovell J.T."/>
            <person name="Jenkins J."/>
            <person name="Shu S."/>
            <person name="Juenger T.E."/>
            <person name="Schmutz J."/>
        </authorList>
    </citation>
    <scope>NUCLEOTIDE SEQUENCE</scope>
    <source>
        <strain evidence="2">AP13</strain>
    </source>
</reference>
<organism evidence="2 3">
    <name type="scientific">Panicum virgatum</name>
    <name type="common">Blackwell switchgrass</name>
    <dbReference type="NCBI Taxonomy" id="38727"/>
    <lineage>
        <taxon>Eukaryota</taxon>
        <taxon>Viridiplantae</taxon>
        <taxon>Streptophyta</taxon>
        <taxon>Embryophyta</taxon>
        <taxon>Tracheophyta</taxon>
        <taxon>Spermatophyta</taxon>
        <taxon>Magnoliopsida</taxon>
        <taxon>Liliopsida</taxon>
        <taxon>Poales</taxon>
        <taxon>Poaceae</taxon>
        <taxon>PACMAD clade</taxon>
        <taxon>Panicoideae</taxon>
        <taxon>Panicodae</taxon>
        <taxon>Paniceae</taxon>
        <taxon>Panicinae</taxon>
        <taxon>Panicum</taxon>
        <taxon>Panicum sect. Hiantes</taxon>
    </lineage>
</organism>
<comment type="caution">
    <text evidence="2">The sequence shown here is derived from an EMBL/GenBank/DDBJ whole genome shotgun (WGS) entry which is preliminary data.</text>
</comment>
<feature type="compositionally biased region" description="Basic and acidic residues" evidence="1">
    <location>
        <begin position="165"/>
        <end position="179"/>
    </location>
</feature>
<feature type="region of interest" description="Disordered" evidence="1">
    <location>
        <begin position="260"/>
        <end position="287"/>
    </location>
</feature>
<evidence type="ECO:0000313" key="2">
    <source>
        <dbReference type="EMBL" id="KAG2539780.1"/>
    </source>
</evidence>
<dbReference type="PANTHER" id="PTHR33087:SF21">
    <property type="entry name" value="OS03G0782100 PROTEIN"/>
    <property type="match status" value="1"/>
</dbReference>
<dbReference type="EMBL" id="CM029054">
    <property type="protein sequence ID" value="KAG2539780.1"/>
    <property type="molecule type" value="Genomic_DNA"/>
</dbReference>
<evidence type="ECO:0000256" key="1">
    <source>
        <dbReference type="SAM" id="MobiDB-lite"/>
    </source>
</evidence>
<dbReference type="AlphaFoldDB" id="A0A8T0MRD8"/>
<dbReference type="InterPro" id="IPR053253">
    <property type="entry name" value="Sex_diff_modulator"/>
</dbReference>
<keyword evidence="3" id="KW-1185">Reference proteome</keyword>
<gene>
    <name evidence="2" type="ORF">PVAP13_9NG494400</name>
</gene>
<feature type="region of interest" description="Disordered" evidence="1">
    <location>
        <begin position="156"/>
        <end position="233"/>
    </location>
</feature>
<protein>
    <submittedName>
        <fullName evidence="2">Uncharacterized protein</fullName>
    </submittedName>
</protein>
<name>A0A8T0MRD8_PANVG</name>
<dbReference type="PANTHER" id="PTHR33087">
    <property type="entry name" value="OS07G0539200 PROTEIN"/>
    <property type="match status" value="1"/>
</dbReference>
<dbReference type="Proteomes" id="UP000823388">
    <property type="component" value="Chromosome 9N"/>
</dbReference>
<proteinExistence type="predicted"/>
<evidence type="ECO:0000313" key="3">
    <source>
        <dbReference type="Proteomes" id="UP000823388"/>
    </source>
</evidence>